<dbReference type="EMBL" id="JH687558">
    <property type="protein sequence ID" value="EIN03801.1"/>
    <property type="molecule type" value="Genomic_DNA"/>
</dbReference>
<protein>
    <recommendedName>
        <fullName evidence="4">Integrase zinc-binding domain-containing protein</fullName>
    </recommendedName>
</protein>
<dbReference type="HOGENOM" id="CLU_000384_22_1_1"/>
<gene>
    <name evidence="2" type="ORF">PUNSTDRAFT_77339</name>
</gene>
<dbReference type="eggNOG" id="KOG0017">
    <property type="taxonomic scope" value="Eukaryota"/>
</dbReference>
<dbReference type="Proteomes" id="UP000054196">
    <property type="component" value="Unassembled WGS sequence"/>
</dbReference>
<dbReference type="PANTHER" id="PTHR47266">
    <property type="entry name" value="ENDONUCLEASE-RELATED"/>
    <property type="match status" value="1"/>
</dbReference>
<dbReference type="Gene3D" id="3.30.420.10">
    <property type="entry name" value="Ribonuclease H-like superfamily/Ribonuclease H"/>
    <property type="match status" value="2"/>
</dbReference>
<dbReference type="RefSeq" id="XP_007388859.1">
    <property type="nucleotide sequence ID" value="XM_007388797.1"/>
</dbReference>
<dbReference type="SUPFAM" id="SSF53098">
    <property type="entry name" value="Ribonuclease H-like"/>
    <property type="match status" value="1"/>
</dbReference>
<dbReference type="KEGG" id="psq:PUNSTDRAFT_77339"/>
<sequence length="327" mass="37528">MYQDIEHHVRSCHECQIRSVKKVHLPVTISQPATIFTKVYLDVMYMPVAKGFRYIVAARDDLTLAAEGRALKHATAEAIARFFWEDILCRYGSRGHFILREALVKACKQRINKWPDLVPHAFFADKVMTRKATGFSPFYLLHGVDPVLPFDLTEATYLVDGFKSGMNTSDLLALRIRQLEKRPEDIEEASRRLAATRWKSKLQFERWFRSGLNRKEYNPGDLVLIRNTRIEKELNRKSKPRYLGPMEVVWRTRMGSYALKELDGTPSLRGVAGFRLIPYYSRNGRSVGAGQLPRKDESMDEDDPIGVDEDSEIGNTSCVEERDGSHS</sequence>
<organism evidence="2 3">
    <name type="scientific">Punctularia strigosozonata (strain HHB-11173)</name>
    <name type="common">White-rot fungus</name>
    <dbReference type="NCBI Taxonomy" id="741275"/>
    <lineage>
        <taxon>Eukaryota</taxon>
        <taxon>Fungi</taxon>
        <taxon>Dikarya</taxon>
        <taxon>Basidiomycota</taxon>
        <taxon>Agaricomycotina</taxon>
        <taxon>Agaricomycetes</taxon>
        <taxon>Corticiales</taxon>
        <taxon>Punctulariaceae</taxon>
        <taxon>Punctularia</taxon>
    </lineage>
</organism>
<reference evidence="3" key="1">
    <citation type="journal article" date="2012" name="Science">
        <title>The Paleozoic origin of enzymatic lignin decomposition reconstructed from 31 fungal genomes.</title>
        <authorList>
            <person name="Floudas D."/>
            <person name="Binder M."/>
            <person name="Riley R."/>
            <person name="Barry K."/>
            <person name="Blanchette R.A."/>
            <person name="Henrissat B."/>
            <person name="Martinez A.T."/>
            <person name="Otillar R."/>
            <person name="Spatafora J.W."/>
            <person name="Yadav J.S."/>
            <person name="Aerts A."/>
            <person name="Benoit I."/>
            <person name="Boyd A."/>
            <person name="Carlson A."/>
            <person name="Copeland A."/>
            <person name="Coutinho P.M."/>
            <person name="de Vries R.P."/>
            <person name="Ferreira P."/>
            <person name="Findley K."/>
            <person name="Foster B."/>
            <person name="Gaskell J."/>
            <person name="Glotzer D."/>
            <person name="Gorecki P."/>
            <person name="Heitman J."/>
            <person name="Hesse C."/>
            <person name="Hori C."/>
            <person name="Igarashi K."/>
            <person name="Jurgens J.A."/>
            <person name="Kallen N."/>
            <person name="Kersten P."/>
            <person name="Kohler A."/>
            <person name="Kuees U."/>
            <person name="Kumar T.K.A."/>
            <person name="Kuo A."/>
            <person name="LaButti K."/>
            <person name="Larrondo L.F."/>
            <person name="Lindquist E."/>
            <person name="Ling A."/>
            <person name="Lombard V."/>
            <person name="Lucas S."/>
            <person name="Lundell T."/>
            <person name="Martin R."/>
            <person name="McLaughlin D.J."/>
            <person name="Morgenstern I."/>
            <person name="Morin E."/>
            <person name="Murat C."/>
            <person name="Nagy L.G."/>
            <person name="Nolan M."/>
            <person name="Ohm R.A."/>
            <person name="Patyshakuliyeva A."/>
            <person name="Rokas A."/>
            <person name="Ruiz-Duenas F.J."/>
            <person name="Sabat G."/>
            <person name="Salamov A."/>
            <person name="Samejima M."/>
            <person name="Schmutz J."/>
            <person name="Slot J.C."/>
            <person name="St John F."/>
            <person name="Stenlid J."/>
            <person name="Sun H."/>
            <person name="Sun S."/>
            <person name="Syed K."/>
            <person name="Tsang A."/>
            <person name="Wiebenga A."/>
            <person name="Young D."/>
            <person name="Pisabarro A."/>
            <person name="Eastwood D.C."/>
            <person name="Martin F."/>
            <person name="Cullen D."/>
            <person name="Grigoriev I.V."/>
            <person name="Hibbett D.S."/>
        </authorList>
    </citation>
    <scope>NUCLEOTIDE SEQUENCE [LARGE SCALE GENOMIC DNA]</scope>
    <source>
        <strain evidence="3">HHB-11173 SS5</strain>
    </source>
</reference>
<accession>R7S3K5</accession>
<feature type="region of interest" description="Disordered" evidence="1">
    <location>
        <begin position="287"/>
        <end position="327"/>
    </location>
</feature>
<keyword evidence="3" id="KW-1185">Reference proteome</keyword>
<evidence type="ECO:0000313" key="2">
    <source>
        <dbReference type="EMBL" id="EIN03801.1"/>
    </source>
</evidence>
<proteinExistence type="predicted"/>
<dbReference type="InterPro" id="IPR012337">
    <property type="entry name" value="RNaseH-like_sf"/>
</dbReference>
<dbReference type="OrthoDB" id="444848at2759"/>
<feature type="compositionally biased region" description="Acidic residues" evidence="1">
    <location>
        <begin position="298"/>
        <end position="312"/>
    </location>
</feature>
<dbReference type="InterPro" id="IPR036397">
    <property type="entry name" value="RNaseH_sf"/>
</dbReference>
<evidence type="ECO:0000256" key="1">
    <source>
        <dbReference type="SAM" id="MobiDB-lite"/>
    </source>
</evidence>
<dbReference type="GO" id="GO:0003676">
    <property type="term" value="F:nucleic acid binding"/>
    <property type="evidence" value="ECO:0007669"/>
    <property type="project" value="InterPro"/>
</dbReference>
<dbReference type="InterPro" id="IPR052160">
    <property type="entry name" value="Gypsy_RT_Integrase-like"/>
</dbReference>
<evidence type="ECO:0008006" key="4">
    <source>
        <dbReference type="Google" id="ProtNLM"/>
    </source>
</evidence>
<evidence type="ECO:0000313" key="3">
    <source>
        <dbReference type="Proteomes" id="UP000054196"/>
    </source>
</evidence>
<dbReference type="OMA" id="YEDWHEM"/>
<dbReference type="AlphaFoldDB" id="R7S3K5"/>
<name>R7S3K5_PUNST</name>
<dbReference type="GeneID" id="18885718"/>